<evidence type="ECO:0000256" key="8">
    <source>
        <dbReference type="ARBA" id="ARBA00022963"/>
    </source>
</evidence>
<dbReference type="Pfam" id="PF00725">
    <property type="entry name" value="3HCDH"/>
    <property type="match status" value="1"/>
</dbReference>
<evidence type="ECO:0000256" key="14">
    <source>
        <dbReference type="ARBA" id="ARBA00049556"/>
    </source>
</evidence>
<dbReference type="PANTHER" id="PTHR43612">
    <property type="entry name" value="TRIFUNCTIONAL ENZYME SUBUNIT ALPHA"/>
    <property type="match status" value="1"/>
</dbReference>
<dbReference type="InterPro" id="IPR036291">
    <property type="entry name" value="NAD(P)-bd_dom_sf"/>
</dbReference>
<keyword evidence="11" id="KW-0443">Lipid metabolism</keyword>
<evidence type="ECO:0000313" key="17">
    <source>
        <dbReference type="EMBL" id="NNH70931.1"/>
    </source>
</evidence>
<evidence type="ECO:0000256" key="2">
    <source>
        <dbReference type="ARBA" id="ARBA00005086"/>
    </source>
</evidence>
<feature type="domain" description="3-hydroxyacyl-CoA dehydrogenase C-terminal" evidence="15">
    <location>
        <begin position="502"/>
        <end position="602"/>
    </location>
</feature>
<keyword evidence="7" id="KW-0276">Fatty acid metabolism</keyword>
<dbReference type="FunFam" id="3.40.50.720:FF:000009">
    <property type="entry name" value="Fatty oxidation complex, alpha subunit"/>
    <property type="match status" value="1"/>
</dbReference>
<evidence type="ECO:0000259" key="16">
    <source>
        <dbReference type="Pfam" id="PF02737"/>
    </source>
</evidence>
<dbReference type="EMBL" id="JABELX010000004">
    <property type="protein sequence ID" value="NNH70931.1"/>
    <property type="molecule type" value="Genomic_DNA"/>
</dbReference>
<dbReference type="InterPro" id="IPR006180">
    <property type="entry name" value="3-OHacyl-CoA_DH_CS"/>
</dbReference>
<dbReference type="CDD" id="cd06558">
    <property type="entry name" value="crotonase-like"/>
    <property type="match status" value="1"/>
</dbReference>
<dbReference type="InterPro" id="IPR006176">
    <property type="entry name" value="3-OHacyl-CoA_DH_NAD-bd"/>
</dbReference>
<dbReference type="RefSeq" id="WP_067523218.1">
    <property type="nucleotide sequence ID" value="NZ_JABELX010000004.1"/>
</dbReference>
<proteinExistence type="inferred from homology"/>
<evidence type="ECO:0000313" key="18">
    <source>
        <dbReference type="Proteomes" id="UP000586827"/>
    </source>
</evidence>
<dbReference type="InterPro" id="IPR008927">
    <property type="entry name" value="6-PGluconate_DH-like_C_sf"/>
</dbReference>
<dbReference type="Gene3D" id="3.90.226.10">
    <property type="entry name" value="2-enoyl-CoA Hydratase, Chain A, domain 1"/>
    <property type="match status" value="1"/>
</dbReference>
<organism evidence="17 18">
    <name type="scientific">Nocardia uniformis</name>
    <dbReference type="NCBI Taxonomy" id="53432"/>
    <lineage>
        <taxon>Bacteria</taxon>
        <taxon>Bacillati</taxon>
        <taxon>Actinomycetota</taxon>
        <taxon>Actinomycetes</taxon>
        <taxon>Mycobacteriales</taxon>
        <taxon>Nocardiaceae</taxon>
        <taxon>Nocardia</taxon>
    </lineage>
</organism>
<evidence type="ECO:0000259" key="15">
    <source>
        <dbReference type="Pfam" id="PF00725"/>
    </source>
</evidence>
<keyword evidence="12" id="KW-0456">Lyase</keyword>
<dbReference type="Pfam" id="PF02737">
    <property type="entry name" value="3HCDH_N"/>
    <property type="match status" value="1"/>
</dbReference>
<evidence type="ECO:0000256" key="9">
    <source>
        <dbReference type="ARBA" id="ARBA00023002"/>
    </source>
</evidence>
<sequence>MSTNTIRWEKGTDGIVVLTLDDPNQATNTWNADFRESLYAAVDRLTAERESITGVILTSGKETFSAGADLKELAEIVETAETAEIAAFFDEAKACLRRLETLGRPVVAAINGTALGGGLELALATHHRIAVDDSTIQIGLPEVTLGAIPGAGGVVRTVRMLGLADALLNILIKGQKHEPKKALAAGIVDELVATPAELIPAAKAWIAANPAPEQPWDRRGHRIPGGTATDPAMAMNLPAFTSTVRKELKGADFPAARNLLAAAVESTLVDFTAASTIETRYLVNLLQSPITKNMVGAFFNLQRMNKPTGRAVGVEPFTPRRVAVLGAGMMGAGIAYEYARAGAEVVLKDISVESAERGKGYSRALVEKAVSRGRKSQRWADELLARIHPTADTAELAGADVMIEAVFEDADLKKRTYSEVEPLLDPAALLASNTSQIPITGLAEGVSRPEDFIGMHFSSPVEKMPFVEVIKGRLTSAETVARTVDAVRMIGKTPIVVNDGRGFYLTRLFQALTFEALEMLAEGVPAPSIEQAAAQAGLPTQPLLVLDQVSLTLARSIIADRQAAAATAGSGYNERNCDTVVFDMVDKYDRAGRAAGAGFYGYADGKRLGLWPGLRAAFGGDNREISFEDLRERMLFIISLEVVKCLDEGIVETTLTADVGSLMGGMPPWTGGAVTYVNSYHGGVAGFVARARELAAAYGDRFTPPTLLLVATERGASIAS</sequence>
<accession>A0A849CD06</accession>
<dbReference type="EC" id="4.2.1.17" evidence="6"/>
<name>A0A849CD06_9NOCA</name>
<dbReference type="InterPro" id="IPR029045">
    <property type="entry name" value="ClpP/crotonase-like_dom_sf"/>
</dbReference>
<keyword evidence="13" id="KW-0511">Multifunctional enzyme</keyword>
<protein>
    <recommendedName>
        <fullName evidence="6">enoyl-CoA hydratase</fullName>
        <ecNumber evidence="6">4.2.1.17</ecNumber>
    </recommendedName>
</protein>
<dbReference type="InterPro" id="IPR001753">
    <property type="entry name" value="Enoyl-CoA_hydra/iso"/>
</dbReference>
<dbReference type="GO" id="GO:0004300">
    <property type="term" value="F:enoyl-CoA hydratase activity"/>
    <property type="evidence" value="ECO:0007669"/>
    <property type="project" value="UniProtKB-EC"/>
</dbReference>
<dbReference type="GO" id="GO:0070403">
    <property type="term" value="F:NAD+ binding"/>
    <property type="evidence" value="ECO:0007669"/>
    <property type="project" value="InterPro"/>
</dbReference>
<evidence type="ECO:0000256" key="3">
    <source>
        <dbReference type="ARBA" id="ARBA00007005"/>
    </source>
</evidence>
<reference evidence="17 18" key="1">
    <citation type="submission" date="2020-05" db="EMBL/GenBank/DDBJ databases">
        <title>MicrobeNet Type strains.</title>
        <authorList>
            <person name="Nicholson A.C."/>
        </authorList>
    </citation>
    <scope>NUCLEOTIDE SEQUENCE [LARGE SCALE GENOMIC DNA]</scope>
    <source>
        <strain evidence="17 18">JCM 3224</strain>
    </source>
</reference>
<dbReference type="SUPFAM" id="SSF52096">
    <property type="entry name" value="ClpP/crotonase"/>
    <property type="match status" value="1"/>
</dbReference>
<dbReference type="Proteomes" id="UP000586827">
    <property type="component" value="Unassembled WGS sequence"/>
</dbReference>
<dbReference type="SUPFAM" id="SSF51735">
    <property type="entry name" value="NAD(P)-binding Rossmann-fold domains"/>
    <property type="match status" value="1"/>
</dbReference>
<dbReference type="GO" id="GO:0006635">
    <property type="term" value="P:fatty acid beta-oxidation"/>
    <property type="evidence" value="ECO:0007669"/>
    <property type="project" value="UniProtKB-UniPathway"/>
</dbReference>
<keyword evidence="9" id="KW-0560">Oxidoreductase</keyword>
<keyword evidence="18" id="KW-1185">Reference proteome</keyword>
<dbReference type="PANTHER" id="PTHR43612:SF3">
    <property type="entry name" value="TRIFUNCTIONAL ENZYME SUBUNIT ALPHA, MITOCHONDRIAL"/>
    <property type="match status" value="1"/>
</dbReference>
<dbReference type="Gene3D" id="1.10.1040.50">
    <property type="match status" value="1"/>
</dbReference>
<comment type="pathway">
    <text evidence="1">Lipid metabolism; fatty acid beta-oxidation.</text>
</comment>
<comment type="caution">
    <text evidence="17">The sequence shown here is derived from an EMBL/GenBank/DDBJ whole genome shotgun (WGS) entry which is preliminary data.</text>
</comment>
<dbReference type="SUPFAM" id="SSF48179">
    <property type="entry name" value="6-phosphogluconate dehydrogenase C-terminal domain-like"/>
    <property type="match status" value="2"/>
</dbReference>
<dbReference type="Gene3D" id="3.40.50.720">
    <property type="entry name" value="NAD(P)-binding Rossmann-like Domain"/>
    <property type="match status" value="1"/>
</dbReference>
<dbReference type="InterPro" id="IPR050136">
    <property type="entry name" value="FA_oxidation_alpha_subunit"/>
</dbReference>
<gene>
    <name evidence="17" type="ORF">HLB23_13850</name>
</gene>
<evidence type="ECO:0000256" key="5">
    <source>
        <dbReference type="ARBA" id="ARBA00009463"/>
    </source>
</evidence>
<comment type="catalytic activity">
    <reaction evidence="14">
        <text>a (3S)-3-hydroxyacyl-CoA + NAD(+) = a 3-oxoacyl-CoA + NADH + H(+)</text>
        <dbReference type="Rhea" id="RHEA:22432"/>
        <dbReference type="ChEBI" id="CHEBI:15378"/>
        <dbReference type="ChEBI" id="CHEBI:57318"/>
        <dbReference type="ChEBI" id="CHEBI:57540"/>
        <dbReference type="ChEBI" id="CHEBI:57945"/>
        <dbReference type="ChEBI" id="CHEBI:90726"/>
        <dbReference type="EC" id="1.1.1.35"/>
    </reaction>
</comment>
<comment type="similarity">
    <text evidence="4">In the N-terminal section; belongs to the enoyl-CoA hydratase/isomerase family.</text>
</comment>
<evidence type="ECO:0000256" key="7">
    <source>
        <dbReference type="ARBA" id="ARBA00022832"/>
    </source>
</evidence>
<evidence type="ECO:0000256" key="6">
    <source>
        <dbReference type="ARBA" id="ARBA00012076"/>
    </source>
</evidence>
<evidence type="ECO:0000256" key="13">
    <source>
        <dbReference type="ARBA" id="ARBA00023268"/>
    </source>
</evidence>
<dbReference type="InterPro" id="IPR006108">
    <property type="entry name" value="3HC_DH_C"/>
</dbReference>
<comment type="similarity">
    <text evidence="5">Belongs to the 3-hydroxyacyl-CoA dehydrogenase family.</text>
</comment>
<dbReference type="UniPathway" id="UPA00659"/>
<keyword evidence="10" id="KW-0520">NAD</keyword>
<comment type="pathway">
    <text evidence="2">Lipid metabolism; butanoate metabolism.</text>
</comment>
<dbReference type="GO" id="GO:0016509">
    <property type="term" value="F:long-chain (3S)-3-hydroxyacyl-CoA dehydrogenase (NAD+) activity"/>
    <property type="evidence" value="ECO:0007669"/>
    <property type="project" value="TreeGrafter"/>
</dbReference>
<dbReference type="PROSITE" id="PS00067">
    <property type="entry name" value="3HCDH"/>
    <property type="match status" value="1"/>
</dbReference>
<comment type="similarity">
    <text evidence="3">In the central section; belongs to the 3-hydroxyacyl-CoA dehydrogenase family.</text>
</comment>
<keyword evidence="8" id="KW-0442">Lipid degradation</keyword>
<evidence type="ECO:0000256" key="1">
    <source>
        <dbReference type="ARBA" id="ARBA00005005"/>
    </source>
</evidence>
<evidence type="ECO:0000256" key="10">
    <source>
        <dbReference type="ARBA" id="ARBA00023027"/>
    </source>
</evidence>
<dbReference type="Pfam" id="PF00378">
    <property type="entry name" value="ECH_1"/>
    <property type="match status" value="1"/>
</dbReference>
<feature type="domain" description="3-hydroxyacyl-CoA dehydrogenase NAD binding" evidence="16">
    <location>
        <begin position="322"/>
        <end position="499"/>
    </location>
</feature>
<dbReference type="AlphaFoldDB" id="A0A849CD06"/>
<evidence type="ECO:0000256" key="4">
    <source>
        <dbReference type="ARBA" id="ARBA00008750"/>
    </source>
</evidence>
<evidence type="ECO:0000256" key="12">
    <source>
        <dbReference type="ARBA" id="ARBA00023239"/>
    </source>
</evidence>
<evidence type="ECO:0000256" key="11">
    <source>
        <dbReference type="ARBA" id="ARBA00023098"/>
    </source>
</evidence>